<dbReference type="Proteomes" id="UP000327044">
    <property type="component" value="Unassembled WGS sequence"/>
</dbReference>
<evidence type="ECO:0000313" key="2">
    <source>
        <dbReference type="EMBL" id="KAB0799705.1"/>
    </source>
</evidence>
<name>A0A5N4AQS0_PHOPY</name>
<dbReference type="EMBL" id="VVIM01000005">
    <property type="protein sequence ID" value="KAB0799705.1"/>
    <property type="molecule type" value="Genomic_DNA"/>
</dbReference>
<dbReference type="InParanoid" id="A0A5N4AQS0"/>
<organism evidence="2 3">
    <name type="scientific">Photinus pyralis</name>
    <name type="common">Common eastern firefly</name>
    <name type="synonym">Lampyris pyralis</name>
    <dbReference type="NCBI Taxonomy" id="7054"/>
    <lineage>
        <taxon>Eukaryota</taxon>
        <taxon>Metazoa</taxon>
        <taxon>Ecdysozoa</taxon>
        <taxon>Arthropoda</taxon>
        <taxon>Hexapoda</taxon>
        <taxon>Insecta</taxon>
        <taxon>Pterygota</taxon>
        <taxon>Neoptera</taxon>
        <taxon>Endopterygota</taxon>
        <taxon>Coleoptera</taxon>
        <taxon>Polyphaga</taxon>
        <taxon>Elateriformia</taxon>
        <taxon>Elateroidea</taxon>
        <taxon>Lampyridae</taxon>
        <taxon>Lampyrinae</taxon>
        <taxon>Photinus</taxon>
    </lineage>
</organism>
<accession>A0A5N4AQS0</accession>
<feature type="domain" description="DUF5641" evidence="1">
    <location>
        <begin position="250"/>
        <end position="280"/>
    </location>
</feature>
<dbReference type="InterPro" id="IPR012337">
    <property type="entry name" value="RNaseH-like_sf"/>
</dbReference>
<proteinExistence type="predicted"/>
<evidence type="ECO:0000259" key="1">
    <source>
        <dbReference type="Pfam" id="PF18701"/>
    </source>
</evidence>
<dbReference type="InterPro" id="IPR036397">
    <property type="entry name" value="RNaseH_sf"/>
</dbReference>
<protein>
    <recommendedName>
        <fullName evidence="1">DUF5641 domain-containing protein</fullName>
    </recommendedName>
</protein>
<evidence type="ECO:0000313" key="3">
    <source>
        <dbReference type="Proteomes" id="UP000327044"/>
    </source>
</evidence>
<sequence length="371" mass="42660">RFSSWTKLLRTTAIVLRFLKRLPGRGQLTAVDLETAENVLLQIVQKRHFINDIRLLENTGTCSAALVKYRPFLRDGLLRVGGRLENSQLSFDSQHPILLPKRDHLVNLLIEYYHHRGSNFVGAKSQLKDLFELIRSENFKTQIEAELTIKGIQWNFIAPGAPHMGGLWESNIKSVKSHLLKIVGDQLLTYEELNTLLIQIECLLNSRPLCVLSSDPAEPIALTPAHFLTLTPLDRLPAINVMDVNLSRLSRYQLIDHMVQHFWQRWRIEYLHTMQTREKLGSRFSSTLILHTPNPYRNQNANAVTQVTTPTEVRRATDGQTYAYRASHRAVTETEKECTVLDIERDIGHLQPYSAYNCTTYAVLRLSEIYH</sequence>
<dbReference type="PANTHER" id="PTHR47331">
    <property type="entry name" value="PHD-TYPE DOMAIN-CONTAINING PROTEIN"/>
    <property type="match status" value="1"/>
</dbReference>
<keyword evidence="3" id="KW-1185">Reference proteome</keyword>
<dbReference type="SUPFAM" id="SSF53098">
    <property type="entry name" value="Ribonuclease H-like"/>
    <property type="match status" value="1"/>
</dbReference>
<dbReference type="GO" id="GO:0003676">
    <property type="term" value="F:nucleic acid binding"/>
    <property type="evidence" value="ECO:0007669"/>
    <property type="project" value="InterPro"/>
</dbReference>
<reference evidence="2 3" key="1">
    <citation type="journal article" date="2018" name="Elife">
        <title>Firefly genomes illuminate parallel origins of bioluminescence in beetles.</title>
        <authorList>
            <person name="Fallon T.R."/>
            <person name="Lower S.E."/>
            <person name="Chang C.H."/>
            <person name="Bessho-Uehara M."/>
            <person name="Martin G.J."/>
            <person name="Bewick A.J."/>
            <person name="Behringer M."/>
            <person name="Debat H.J."/>
            <person name="Wong I."/>
            <person name="Day J.C."/>
            <person name="Suvorov A."/>
            <person name="Silva C.J."/>
            <person name="Stanger-Hall K.F."/>
            <person name="Hall D.W."/>
            <person name="Schmitz R.J."/>
            <person name="Nelson D.R."/>
            <person name="Lewis S.M."/>
            <person name="Shigenobu S."/>
            <person name="Bybee S.M."/>
            <person name="Larracuente A.M."/>
            <person name="Oba Y."/>
            <person name="Weng J.K."/>
        </authorList>
    </citation>
    <scope>NUCLEOTIDE SEQUENCE [LARGE SCALE GENOMIC DNA]</scope>
    <source>
        <strain evidence="2">1611_PpyrPB1</strain>
        <tissue evidence="2">Whole body</tissue>
    </source>
</reference>
<dbReference type="AlphaFoldDB" id="A0A5N4AQS0"/>
<dbReference type="Pfam" id="PF18701">
    <property type="entry name" value="DUF5641"/>
    <property type="match status" value="1"/>
</dbReference>
<comment type="caution">
    <text evidence="2">The sequence shown here is derived from an EMBL/GenBank/DDBJ whole genome shotgun (WGS) entry which is preliminary data.</text>
</comment>
<dbReference type="InterPro" id="IPR040676">
    <property type="entry name" value="DUF5641"/>
</dbReference>
<feature type="non-terminal residue" evidence="2">
    <location>
        <position position="1"/>
    </location>
</feature>
<dbReference type="PANTHER" id="PTHR47331:SF1">
    <property type="entry name" value="GAG-LIKE PROTEIN"/>
    <property type="match status" value="1"/>
</dbReference>
<gene>
    <name evidence="2" type="ORF">PPYR_07585</name>
</gene>
<dbReference type="Gene3D" id="3.30.420.10">
    <property type="entry name" value="Ribonuclease H-like superfamily/Ribonuclease H"/>
    <property type="match status" value="1"/>
</dbReference>